<gene>
    <name evidence="2" type="ORF">ARMSODRAFT_974263</name>
</gene>
<evidence type="ECO:0000313" key="3">
    <source>
        <dbReference type="Proteomes" id="UP000218334"/>
    </source>
</evidence>
<feature type="compositionally biased region" description="Polar residues" evidence="1">
    <location>
        <begin position="39"/>
        <end position="50"/>
    </location>
</feature>
<evidence type="ECO:0000313" key="2">
    <source>
        <dbReference type="EMBL" id="PBK70290.1"/>
    </source>
</evidence>
<sequence>MGRLHMAPIATPENELIQRRPSTARTSDEFPPRREEPTHNATPGLSNVPRTPSPLERPTTAEEYSQDLWSRFHDPSLPPYPTEPARTLVQNQPRPQMDGTNPPGTPTRFEIHPHDHLTSSPPHGQWVDSPTAHEDTPEPQDVGHLSQIESSSFETPHPCLHPLPEILMTPSTLTAPTTSGQSSPPSIDRSSDPTAPRPGSYEDEMSRLAIASAKMTGPPWIGISPYTAVTPSNDQEYRPRSLQGSLPTENKPNMGQPPVLNYTANIRNEPNRNSTTWKSPYGWETDQIWTESNSNDFDHFNYDQETFGSYTTKSPWTYPSYSGTPRYPFQLLDSPPPTTRQHGQYHGLKYSRQYAGQGNADQAGRSNVLPTDPPQPSNKERWQQAIELAELKLR</sequence>
<keyword evidence="3" id="KW-1185">Reference proteome</keyword>
<feature type="compositionally biased region" description="Basic and acidic residues" evidence="1">
    <location>
        <begin position="26"/>
        <end position="38"/>
    </location>
</feature>
<dbReference type="Proteomes" id="UP000218334">
    <property type="component" value="Unassembled WGS sequence"/>
</dbReference>
<organism evidence="2 3">
    <name type="scientific">Armillaria solidipes</name>
    <dbReference type="NCBI Taxonomy" id="1076256"/>
    <lineage>
        <taxon>Eukaryota</taxon>
        <taxon>Fungi</taxon>
        <taxon>Dikarya</taxon>
        <taxon>Basidiomycota</taxon>
        <taxon>Agaricomycotina</taxon>
        <taxon>Agaricomycetes</taxon>
        <taxon>Agaricomycetidae</taxon>
        <taxon>Agaricales</taxon>
        <taxon>Marasmiineae</taxon>
        <taxon>Physalacriaceae</taxon>
        <taxon>Armillaria</taxon>
    </lineage>
</organism>
<feature type="region of interest" description="Disordered" evidence="1">
    <location>
        <begin position="231"/>
        <end position="256"/>
    </location>
</feature>
<feature type="region of interest" description="Disordered" evidence="1">
    <location>
        <begin position="352"/>
        <end position="381"/>
    </location>
</feature>
<proteinExistence type="predicted"/>
<reference evidence="3" key="1">
    <citation type="journal article" date="2017" name="Nat. Ecol. Evol.">
        <title>Genome expansion and lineage-specific genetic innovations in the forest pathogenic fungi Armillaria.</title>
        <authorList>
            <person name="Sipos G."/>
            <person name="Prasanna A.N."/>
            <person name="Walter M.C."/>
            <person name="O'Connor E."/>
            <person name="Balint B."/>
            <person name="Krizsan K."/>
            <person name="Kiss B."/>
            <person name="Hess J."/>
            <person name="Varga T."/>
            <person name="Slot J."/>
            <person name="Riley R."/>
            <person name="Boka B."/>
            <person name="Rigling D."/>
            <person name="Barry K."/>
            <person name="Lee J."/>
            <person name="Mihaltcheva S."/>
            <person name="LaButti K."/>
            <person name="Lipzen A."/>
            <person name="Waldron R."/>
            <person name="Moloney N.M."/>
            <person name="Sperisen C."/>
            <person name="Kredics L."/>
            <person name="Vagvoelgyi C."/>
            <person name="Patrignani A."/>
            <person name="Fitzpatrick D."/>
            <person name="Nagy I."/>
            <person name="Doyle S."/>
            <person name="Anderson J.B."/>
            <person name="Grigoriev I.V."/>
            <person name="Gueldener U."/>
            <person name="Muensterkoetter M."/>
            <person name="Nagy L.G."/>
        </authorList>
    </citation>
    <scope>NUCLEOTIDE SEQUENCE [LARGE SCALE GENOMIC DNA]</scope>
    <source>
        <strain evidence="3">28-4</strain>
    </source>
</reference>
<dbReference type="EMBL" id="KZ293426">
    <property type="protein sequence ID" value="PBK70290.1"/>
    <property type="molecule type" value="Genomic_DNA"/>
</dbReference>
<protein>
    <submittedName>
        <fullName evidence="2">Uncharacterized protein</fullName>
    </submittedName>
</protein>
<feature type="region of interest" description="Disordered" evidence="1">
    <location>
        <begin position="1"/>
        <end position="143"/>
    </location>
</feature>
<feature type="compositionally biased region" description="Polar residues" evidence="1">
    <location>
        <begin position="242"/>
        <end position="253"/>
    </location>
</feature>
<accession>A0A2H3BKU8</accession>
<dbReference type="AlphaFoldDB" id="A0A2H3BKU8"/>
<feature type="region of interest" description="Disordered" evidence="1">
    <location>
        <begin position="170"/>
        <end position="201"/>
    </location>
</feature>
<feature type="compositionally biased region" description="Low complexity" evidence="1">
    <location>
        <begin position="179"/>
        <end position="188"/>
    </location>
</feature>
<feature type="compositionally biased region" description="Polar residues" evidence="1">
    <location>
        <begin position="354"/>
        <end position="369"/>
    </location>
</feature>
<name>A0A2H3BKU8_9AGAR</name>
<evidence type="ECO:0000256" key="1">
    <source>
        <dbReference type="SAM" id="MobiDB-lite"/>
    </source>
</evidence>